<gene>
    <name evidence="1" type="ORF">M8C21_005948</name>
</gene>
<dbReference type="Proteomes" id="UP001206925">
    <property type="component" value="Unassembled WGS sequence"/>
</dbReference>
<proteinExistence type="predicted"/>
<evidence type="ECO:0000313" key="1">
    <source>
        <dbReference type="EMBL" id="KAI7727810.1"/>
    </source>
</evidence>
<comment type="caution">
    <text evidence="1">The sequence shown here is derived from an EMBL/GenBank/DDBJ whole genome shotgun (WGS) entry which is preliminary data.</text>
</comment>
<dbReference type="PANTHER" id="PTHR34287">
    <property type="entry name" value="OS06G0551500 PROTEIN-RELATED"/>
    <property type="match status" value="1"/>
</dbReference>
<protein>
    <submittedName>
        <fullName evidence="1">Uncharacterized protein</fullName>
    </submittedName>
</protein>
<reference evidence="1" key="1">
    <citation type="submission" date="2022-06" db="EMBL/GenBank/DDBJ databases">
        <title>Uncovering the hologenomic basis of an extraordinary plant invasion.</title>
        <authorList>
            <person name="Bieker V.C."/>
            <person name="Martin M.D."/>
            <person name="Gilbert T."/>
            <person name="Hodgins K."/>
            <person name="Battlay P."/>
            <person name="Petersen B."/>
            <person name="Wilson J."/>
        </authorList>
    </citation>
    <scope>NUCLEOTIDE SEQUENCE</scope>
    <source>
        <strain evidence="1">AA19_3_7</strain>
        <tissue evidence="1">Leaf</tissue>
    </source>
</reference>
<dbReference type="AlphaFoldDB" id="A0AAD5G3Y9"/>
<organism evidence="1 2">
    <name type="scientific">Ambrosia artemisiifolia</name>
    <name type="common">Common ragweed</name>
    <dbReference type="NCBI Taxonomy" id="4212"/>
    <lineage>
        <taxon>Eukaryota</taxon>
        <taxon>Viridiplantae</taxon>
        <taxon>Streptophyta</taxon>
        <taxon>Embryophyta</taxon>
        <taxon>Tracheophyta</taxon>
        <taxon>Spermatophyta</taxon>
        <taxon>Magnoliopsida</taxon>
        <taxon>eudicotyledons</taxon>
        <taxon>Gunneridae</taxon>
        <taxon>Pentapetalae</taxon>
        <taxon>asterids</taxon>
        <taxon>campanulids</taxon>
        <taxon>Asterales</taxon>
        <taxon>Asteraceae</taxon>
        <taxon>Asteroideae</taxon>
        <taxon>Heliantheae alliance</taxon>
        <taxon>Heliantheae</taxon>
        <taxon>Ambrosia</taxon>
    </lineage>
</organism>
<keyword evidence="2" id="KW-1185">Reference proteome</keyword>
<sequence length="105" mass="12029">MSPSFPIINMADIPSSEPSSKVQLVPRAVSERLLVKFADMSEFGFDYTQSGLWSPPVRRTVFLTSPGKILTQDEIMHKLKLESVDRQRRRHTYDCFNALLCSPKR</sequence>
<dbReference type="PANTHER" id="PTHR34287:SF2">
    <property type="match status" value="1"/>
</dbReference>
<accession>A0AAD5G3Y9</accession>
<name>A0AAD5G3Y9_AMBAR</name>
<dbReference type="EMBL" id="JAMZMK010011316">
    <property type="protein sequence ID" value="KAI7727810.1"/>
    <property type="molecule type" value="Genomic_DNA"/>
</dbReference>
<evidence type="ECO:0000313" key="2">
    <source>
        <dbReference type="Proteomes" id="UP001206925"/>
    </source>
</evidence>